<dbReference type="EMBL" id="AP025225">
    <property type="protein sequence ID" value="BDB96055.1"/>
    <property type="molecule type" value="Genomic_DNA"/>
</dbReference>
<gene>
    <name evidence="1" type="ORF">HYD_1880</name>
</gene>
<dbReference type="Proteomes" id="UP001320209">
    <property type="component" value="Chromosome"/>
</dbReference>
<protein>
    <submittedName>
        <fullName evidence="1">Uncharacterized protein</fullName>
    </submittedName>
</protein>
<name>A0ABM7V8E4_9PROT</name>
<proteinExistence type="predicted"/>
<organism evidence="1 2">
    <name type="scientific">Candidatus Hydrogenosomobacter endosymbioticus</name>
    <dbReference type="NCBI Taxonomy" id="2558174"/>
    <lineage>
        <taxon>Bacteria</taxon>
        <taxon>Pseudomonadati</taxon>
        <taxon>Pseudomonadota</taxon>
        <taxon>Alphaproteobacteria</taxon>
        <taxon>Holosporales</taxon>
        <taxon>Holosporaceae</taxon>
        <taxon>Candidatus Hydrogenosomobacter</taxon>
    </lineage>
</organism>
<evidence type="ECO:0000313" key="1">
    <source>
        <dbReference type="EMBL" id="BDB96055.1"/>
    </source>
</evidence>
<sequence length="110" mass="12230">MDCDISAVVSKYFENTTKNFLLDSFIKTTTIAEKISVQAIAKYTSVNFIKSPSPILYIISCILLKAVEYMKKTSTEYDVTMCSLLEKVRIASANAAEQENMLTAARNSPT</sequence>
<accession>A0ABM7V8E4</accession>
<reference evidence="1" key="1">
    <citation type="submission" date="2021-10" db="EMBL/GenBank/DDBJ databases">
        <title>Genome Sequence of The Candidatus Hydrogeosomobacter endosymbioticus, an Intracellular Bacterial Symbiont of the Anaerobic Ciliate GW7.</title>
        <authorList>
            <person name="Shiohama Y."/>
            <person name="Shinzato N."/>
        </authorList>
    </citation>
    <scope>NUCLEOTIDE SEQUENCE [LARGE SCALE GENOMIC DNA]</scope>
    <source>
        <strain evidence="1">200920</strain>
    </source>
</reference>
<keyword evidence="2" id="KW-1185">Reference proteome</keyword>
<evidence type="ECO:0000313" key="2">
    <source>
        <dbReference type="Proteomes" id="UP001320209"/>
    </source>
</evidence>